<dbReference type="Proteomes" id="UP001176960">
    <property type="component" value="Unassembled WGS sequence"/>
</dbReference>
<protein>
    <submittedName>
        <fullName evidence="4">ParB/RepB/Spo0J family partition protein</fullName>
    </submittedName>
</protein>
<dbReference type="SMART" id="SM00470">
    <property type="entry name" value="ParB"/>
    <property type="match status" value="1"/>
</dbReference>
<organism evidence="4 5">
    <name type="scientific">Brytella acorum</name>
    <dbReference type="NCBI Taxonomy" id="2959299"/>
    <lineage>
        <taxon>Bacteria</taxon>
        <taxon>Pseudomonadati</taxon>
        <taxon>Pseudomonadota</taxon>
        <taxon>Alphaproteobacteria</taxon>
        <taxon>Acetobacterales</taxon>
        <taxon>Acetobacteraceae</taxon>
        <taxon>Brytella</taxon>
    </lineage>
</organism>
<dbReference type="RefSeq" id="WP_289843946.1">
    <property type="nucleotide sequence ID" value="NZ_CATKSH010000045.1"/>
</dbReference>
<name>A0AA35UZ73_9PROT</name>
<dbReference type="Gene3D" id="3.90.1530.10">
    <property type="entry name" value="Conserved hypothetical protein from pyrococcus furiosus pfu- 392566-001, ParB domain"/>
    <property type="match status" value="1"/>
</dbReference>
<feature type="region of interest" description="Disordered" evidence="2">
    <location>
        <begin position="1"/>
        <end position="31"/>
    </location>
</feature>
<dbReference type="SUPFAM" id="SSF110849">
    <property type="entry name" value="ParB/Sulfiredoxin"/>
    <property type="match status" value="1"/>
</dbReference>
<dbReference type="InterPro" id="IPR050336">
    <property type="entry name" value="Chromosome_partition/occlusion"/>
</dbReference>
<dbReference type="EMBL" id="CATKSH010000045">
    <property type="protein sequence ID" value="CAI9122309.1"/>
    <property type="molecule type" value="Genomic_DNA"/>
</dbReference>
<accession>A0AA35UZ73</accession>
<feature type="compositionally biased region" description="Basic and acidic residues" evidence="2">
    <location>
        <begin position="20"/>
        <end position="30"/>
    </location>
</feature>
<dbReference type="NCBIfam" id="TIGR00180">
    <property type="entry name" value="parB_part"/>
    <property type="match status" value="1"/>
</dbReference>
<dbReference type="InterPro" id="IPR040873">
    <property type="entry name" value="SoPB_HTH"/>
</dbReference>
<dbReference type="SUPFAM" id="SSF109709">
    <property type="entry name" value="KorB DNA-binding domain-like"/>
    <property type="match status" value="1"/>
</dbReference>
<evidence type="ECO:0000313" key="5">
    <source>
        <dbReference type="Proteomes" id="UP001176960"/>
    </source>
</evidence>
<dbReference type="InterPro" id="IPR003115">
    <property type="entry name" value="ParB_N"/>
</dbReference>
<dbReference type="GO" id="GO:0003677">
    <property type="term" value="F:DNA binding"/>
    <property type="evidence" value="ECO:0007669"/>
    <property type="project" value="InterPro"/>
</dbReference>
<feature type="domain" description="ParB-like N-terminal" evidence="3">
    <location>
        <begin position="55"/>
        <end position="156"/>
    </location>
</feature>
<gene>
    <name evidence="4" type="ORF">LMG32879_003169</name>
</gene>
<evidence type="ECO:0000256" key="1">
    <source>
        <dbReference type="ARBA" id="ARBA00006295"/>
    </source>
</evidence>
<comment type="similarity">
    <text evidence="1">Belongs to the ParB family.</text>
</comment>
<keyword evidence="5" id="KW-1185">Reference proteome</keyword>
<dbReference type="Gene3D" id="1.10.10.2830">
    <property type="match status" value="1"/>
</dbReference>
<dbReference type="GO" id="GO:0007059">
    <property type="term" value="P:chromosome segregation"/>
    <property type="evidence" value="ECO:0007669"/>
    <property type="project" value="TreeGrafter"/>
</dbReference>
<proteinExistence type="inferred from homology"/>
<dbReference type="PANTHER" id="PTHR33375:SF1">
    <property type="entry name" value="CHROMOSOME-PARTITIONING PROTEIN PARB-RELATED"/>
    <property type="match status" value="1"/>
</dbReference>
<dbReference type="InterPro" id="IPR004437">
    <property type="entry name" value="ParB/RepB/Spo0J"/>
</dbReference>
<dbReference type="PANTHER" id="PTHR33375">
    <property type="entry name" value="CHROMOSOME-PARTITIONING PROTEIN PARB-RELATED"/>
    <property type="match status" value="1"/>
</dbReference>
<evidence type="ECO:0000313" key="4">
    <source>
        <dbReference type="EMBL" id="CAI9122309.1"/>
    </source>
</evidence>
<comment type="caution">
    <text evidence="4">The sequence shown here is derived from an EMBL/GenBank/DDBJ whole genome shotgun (WGS) entry which is preliminary data.</text>
</comment>
<dbReference type="InterPro" id="IPR036086">
    <property type="entry name" value="ParB/Sulfiredoxin_sf"/>
</dbReference>
<dbReference type="GO" id="GO:0005694">
    <property type="term" value="C:chromosome"/>
    <property type="evidence" value="ECO:0007669"/>
    <property type="project" value="TreeGrafter"/>
</dbReference>
<evidence type="ECO:0000259" key="3">
    <source>
        <dbReference type="SMART" id="SM00470"/>
    </source>
</evidence>
<sequence length="344" mass="38234">MPRKQSTYLADLLNDDEGQETDRPAAERGRPSTLLQRESALARVQSGEVRQVTQFLLDPARVRIWPGNARRYQQLTEANCRDLIDSFLAEGGQKVPAIVRRVTDDDDHDYEVIAGTRRHWAISWLRAHSYPDMQFVAQVATLDNEAAFRLADIENRARRDISDIERARNYASALEQYYGGKQRRMAERLHVSESWLSKMLQVARIPDDFLDAFGSWDEIPLKPAYALVRALDDPSAASRMAEEAQRLSTLQAEARAQGTPTLPAAEVLRRLMAAAHPRKDRDGQASDALTFASRSGRPALTVQSVGRQGATIRLHAGSGAGHEELVSAFRDVLAALDAAGHALT</sequence>
<dbReference type="AlphaFoldDB" id="A0AA35UZ73"/>
<dbReference type="Pfam" id="PF18090">
    <property type="entry name" value="SoPB_HTH"/>
    <property type="match status" value="1"/>
</dbReference>
<reference evidence="4" key="1">
    <citation type="submission" date="2023-03" db="EMBL/GenBank/DDBJ databases">
        <authorList>
            <person name="Cleenwerck I."/>
        </authorList>
    </citation>
    <scope>NUCLEOTIDE SEQUENCE</scope>
    <source>
        <strain evidence="4">LMG 32879</strain>
    </source>
</reference>
<evidence type="ECO:0000256" key="2">
    <source>
        <dbReference type="SAM" id="MobiDB-lite"/>
    </source>
</evidence>